<evidence type="ECO:0000313" key="4">
    <source>
        <dbReference type="EMBL" id="CAG7819427.1"/>
    </source>
</evidence>
<gene>
    <name evidence="4" type="ORF">AFUS01_LOCUS29877</name>
</gene>
<feature type="transmembrane region" description="Helical" evidence="2">
    <location>
        <begin position="12"/>
        <end position="31"/>
    </location>
</feature>
<dbReference type="GO" id="GO:0006626">
    <property type="term" value="P:protein targeting to mitochondrion"/>
    <property type="evidence" value="ECO:0007669"/>
    <property type="project" value="TreeGrafter"/>
</dbReference>
<evidence type="ECO:0000256" key="2">
    <source>
        <dbReference type="SAM" id="Phobius"/>
    </source>
</evidence>
<feature type="non-terminal residue" evidence="4">
    <location>
        <position position="1"/>
    </location>
</feature>
<keyword evidence="2" id="KW-1133">Transmembrane helix</keyword>
<dbReference type="GO" id="GO:0000266">
    <property type="term" value="P:mitochondrial fission"/>
    <property type="evidence" value="ECO:0007669"/>
    <property type="project" value="TreeGrafter"/>
</dbReference>
<dbReference type="Pfam" id="PF13417">
    <property type="entry name" value="GST_N_3"/>
    <property type="match status" value="1"/>
</dbReference>
<comment type="caution">
    <text evidence="4">The sequence shown here is derived from an EMBL/GenBank/DDBJ whole genome shotgun (WGS) entry which is preliminary data.</text>
</comment>
<feature type="domain" description="GST N-terminal" evidence="3">
    <location>
        <begin position="10"/>
        <end position="93"/>
    </location>
</feature>
<evidence type="ECO:0000256" key="1">
    <source>
        <dbReference type="ARBA" id="ARBA00007409"/>
    </source>
</evidence>
<dbReference type="Proteomes" id="UP000708208">
    <property type="component" value="Unassembled WGS sequence"/>
</dbReference>
<name>A0A8J2KN32_9HEXA</name>
<feature type="non-terminal residue" evidence="4">
    <location>
        <position position="311"/>
    </location>
</feature>
<keyword evidence="2" id="KW-0472">Membrane</keyword>
<protein>
    <recommendedName>
        <fullName evidence="3">GST N-terminal domain-containing protein</fullName>
    </recommendedName>
</protein>
<proteinExistence type="inferred from homology"/>
<evidence type="ECO:0000259" key="3">
    <source>
        <dbReference type="PROSITE" id="PS50404"/>
    </source>
</evidence>
<dbReference type="PANTHER" id="PTHR44188:SF1">
    <property type="entry name" value="GDAP1, ISOFORM A"/>
    <property type="match status" value="1"/>
</dbReference>
<dbReference type="AlphaFoldDB" id="A0A8J2KN32"/>
<dbReference type="GO" id="GO:0005741">
    <property type="term" value="C:mitochondrial outer membrane"/>
    <property type="evidence" value="ECO:0007669"/>
    <property type="project" value="TreeGrafter"/>
</dbReference>
<sequence>KPDFHRPTSDEIILYYYPLSYYSQVVLMALYHRQIPFTACALDIRRGDQFTPEFLALSPRGEVPVLQDGINERTYTDSLQILHHLEHNPLLGAHGYSLAPEDPQEEFRCEEFARKLHRLKLDTLTFGSVLFNDLDIEPQGHFASEQNREKMREYIRKRKAIYRTEALNFPEYSGTLKRKLDDIQHEWHFIEKREDYETLLISVEQALDECEAELESRHHRGHPKRRGSMVGNDTWWLCSHDICVADIFLGILIWRLFELGFYKRMIEPRPYLTKYFERLQRVDSFGRATHPKAVASEVALNQNDMNEKRVP</sequence>
<comment type="similarity">
    <text evidence="1">Belongs to the GST superfamily.</text>
</comment>
<keyword evidence="2" id="KW-0812">Transmembrane</keyword>
<dbReference type="InterPro" id="IPR004045">
    <property type="entry name" value="Glutathione_S-Trfase_N"/>
</dbReference>
<dbReference type="PROSITE" id="PS50404">
    <property type="entry name" value="GST_NTER"/>
    <property type="match status" value="1"/>
</dbReference>
<reference evidence="4" key="1">
    <citation type="submission" date="2021-06" db="EMBL/GenBank/DDBJ databases">
        <authorList>
            <person name="Hodson N. C."/>
            <person name="Mongue J. A."/>
            <person name="Jaron S. K."/>
        </authorList>
    </citation>
    <scope>NUCLEOTIDE SEQUENCE</scope>
</reference>
<accession>A0A8J2KN32</accession>
<keyword evidence="5" id="KW-1185">Reference proteome</keyword>
<organism evidence="4 5">
    <name type="scientific">Allacma fusca</name>
    <dbReference type="NCBI Taxonomy" id="39272"/>
    <lineage>
        <taxon>Eukaryota</taxon>
        <taxon>Metazoa</taxon>
        <taxon>Ecdysozoa</taxon>
        <taxon>Arthropoda</taxon>
        <taxon>Hexapoda</taxon>
        <taxon>Collembola</taxon>
        <taxon>Symphypleona</taxon>
        <taxon>Sminthuridae</taxon>
        <taxon>Allacma</taxon>
    </lineage>
</organism>
<dbReference type="OrthoDB" id="249703at2759"/>
<dbReference type="GO" id="GO:0008053">
    <property type="term" value="P:mitochondrial fusion"/>
    <property type="evidence" value="ECO:0007669"/>
    <property type="project" value="TreeGrafter"/>
</dbReference>
<evidence type="ECO:0000313" key="5">
    <source>
        <dbReference type="Proteomes" id="UP000708208"/>
    </source>
</evidence>
<dbReference type="EMBL" id="CAJVCH010449674">
    <property type="protein sequence ID" value="CAG7819427.1"/>
    <property type="molecule type" value="Genomic_DNA"/>
</dbReference>
<dbReference type="PANTHER" id="PTHR44188">
    <property type="entry name" value="GDAP1, ISOFORM A"/>
    <property type="match status" value="1"/>
</dbReference>